<evidence type="ECO:0000313" key="9">
    <source>
        <dbReference type="EMBL" id="MDA2805799.1"/>
    </source>
</evidence>
<dbReference type="Proteomes" id="UP001165685">
    <property type="component" value="Unassembled WGS sequence"/>
</dbReference>
<keyword evidence="5 7" id="KW-0472">Membrane</keyword>
<reference evidence="9" key="1">
    <citation type="submission" date="2023-01" db="EMBL/GenBank/DDBJ databases">
        <title>Draft genome sequence of Nocardiopsis sp. LSu2-4 isolated from halophytes.</title>
        <authorList>
            <person name="Duangmal K."/>
            <person name="Chantavorakit T."/>
        </authorList>
    </citation>
    <scope>NUCLEOTIDE SEQUENCE</scope>
    <source>
        <strain evidence="9">LSu2-4</strain>
    </source>
</reference>
<organism evidence="9 10">
    <name type="scientific">Nocardiopsis suaedae</name>
    <dbReference type="NCBI Taxonomy" id="3018444"/>
    <lineage>
        <taxon>Bacteria</taxon>
        <taxon>Bacillati</taxon>
        <taxon>Actinomycetota</taxon>
        <taxon>Actinomycetes</taxon>
        <taxon>Streptosporangiales</taxon>
        <taxon>Nocardiopsidaceae</taxon>
        <taxon>Nocardiopsis</taxon>
    </lineage>
</organism>
<evidence type="ECO:0000313" key="10">
    <source>
        <dbReference type="Proteomes" id="UP001165685"/>
    </source>
</evidence>
<evidence type="ECO:0000256" key="6">
    <source>
        <dbReference type="SAM" id="MobiDB-lite"/>
    </source>
</evidence>
<feature type="region of interest" description="Disordered" evidence="6">
    <location>
        <begin position="1"/>
        <end position="33"/>
    </location>
</feature>
<feature type="domain" description="DUF202" evidence="8">
    <location>
        <begin position="39"/>
        <end position="105"/>
    </location>
</feature>
<dbReference type="PANTHER" id="PTHR34187:SF2">
    <property type="entry name" value="DUF202 DOMAIN-CONTAINING PROTEIN"/>
    <property type="match status" value="1"/>
</dbReference>
<evidence type="ECO:0000256" key="7">
    <source>
        <dbReference type="SAM" id="Phobius"/>
    </source>
</evidence>
<evidence type="ECO:0000256" key="3">
    <source>
        <dbReference type="ARBA" id="ARBA00022692"/>
    </source>
</evidence>
<protein>
    <submittedName>
        <fullName evidence="9">DUF202 domain-containing protein</fullName>
    </submittedName>
</protein>
<dbReference type="InterPro" id="IPR003807">
    <property type="entry name" value="DUF202"/>
</dbReference>
<proteinExistence type="predicted"/>
<keyword evidence="3 7" id="KW-0812">Transmembrane</keyword>
<dbReference type="InterPro" id="IPR052053">
    <property type="entry name" value="IM_YidH-like"/>
</dbReference>
<name>A0ABT4TM72_9ACTN</name>
<evidence type="ECO:0000256" key="5">
    <source>
        <dbReference type="ARBA" id="ARBA00023136"/>
    </source>
</evidence>
<feature type="compositionally biased region" description="Gly residues" evidence="6">
    <location>
        <begin position="7"/>
        <end position="21"/>
    </location>
</feature>
<dbReference type="PANTHER" id="PTHR34187">
    <property type="entry name" value="FGR18P"/>
    <property type="match status" value="1"/>
</dbReference>
<feature type="transmembrane region" description="Helical" evidence="7">
    <location>
        <begin position="117"/>
        <end position="139"/>
    </location>
</feature>
<feature type="transmembrane region" description="Helical" evidence="7">
    <location>
        <begin position="48"/>
        <end position="69"/>
    </location>
</feature>
<evidence type="ECO:0000256" key="1">
    <source>
        <dbReference type="ARBA" id="ARBA00004651"/>
    </source>
</evidence>
<evidence type="ECO:0000256" key="2">
    <source>
        <dbReference type="ARBA" id="ARBA00022475"/>
    </source>
</evidence>
<accession>A0ABT4TM72</accession>
<dbReference type="EMBL" id="JAQFWP010000025">
    <property type="protein sequence ID" value="MDA2805799.1"/>
    <property type="molecule type" value="Genomic_DNA"/>
</dbReference>
<gene>
    <name evidence="9" type="ORF">O4U47_14885</name>
</gene>
<dbReference type="Pfam" id="PF02656">
    <property type="entry name" value="DUF202"/>
    <property type="match status" value="1"/>
</dbReference>
<comment type="caution">
    <text evidence="9">The sequence shown here is derived from an EMBL/GenBank/DDBJ whole genome shotgun (WGS) entry which is preliminary data.</text>
</comment>
<evidence type="ECO:0000259" key="8">
    <source>
        <dbReference type="Pfam" id="PF02656"/>
    </source>
</evidence>
<sequence>MEDGIRHGGNGGNVGGAGPSGRHGDDRGHGAGDGEPDYRFTLANERTFLAWIRTALALVAGAVAVLHLVPLDWGGAARLTVGLALTVLAVVITAYAPLRWLQVQRLMRRGLPLPLSALPLVTTVGVALVCGAVLVGNFWG</sequence>
<feature type="transmembrane region" description="Helical" evidence="7">
    <location>
        <begin position="75"/>
        <end position="96"/>
    </location>
</feature>
<comment type="subcellular location">
    <subcellularLocation>
        <location evidence="1">Cell membrane</location>
        <topology evidence="1">Multi-pass membrane protein</topology>
    </subcellularLocation>
</comment>
<feature type="compositionally biased region" description="Basic and acidic residues" evidence="6">
    <location>
        <begin position="22"/>
        <end position="33"/>
    </location>
</feature>
<keyword evidence="2" id="KW-1003">Cell membrane</keyword>
<keyword evidence="10" id="KW-1185">Reference proteome</keyword>
<keyword evidence="4 7" id="KW-1133">Transmembrane helix</keyword>
<evidence type="ECO:0000256" key="4">
    <source>
        <dbReference type="ARBA" id="ARBA00022989"/>
    </source>
</evidence>